<name>A0A6I6JNJ6_9BACT</name>
<protein>
    <recommendedName>
        <fullName evidence="3">Capsule assembly Wzi family protein</fullName>
    </recommendedName>
</protein>
<reference evidence="1 2" key="1">
    <citation type="submission" date="2019-11" db="EMBL/GenBank/DDBJ databases">
        <authorList>
            <person name="Zheng R.K."/>
            <person name="Sun C.M."/>
        </authorList>
    </citation>
    <scope>NUCLEOTIDE SEQUENCE [LARGE SCALE GENOMIC DNA]</scope>
    <source>
        <strain evidence="1 2">WC007</strain>
    </source>
</reference>
<sequence>MFTVRNFSVVLFFLWIWSLDAKAQLITDNEFHFQFKGEHELYFHFPLANSSDFQYPLTSPRSLNRFGVNLSQKNIRLVSEWDLRFFLPESGNQEDAVLLIPKENYIRYSTRKMNWTFGLQKYSWGMADHINPTNNLNPLDYTITGFEPEEIPVFSSSVEYFPSDSWKMQAVYIPFEQSDNIFWSYPEAIPDALFAKYVISDFDFNAQIPAITTIAQEKQISEIQPDYDLRSGVFGGRLNFYSSKVDFSLSYVYDFDPYYTPLIAIEKHFPGITGSLEDKINQTLNAEEASQVISYLSGISSYRISQIDLLRKRIHRFGGNAKTIIGRFGLWLEACYSITEQEKSDDYKNRGNDLFFVLGTDFFFGPNERFYGNIQYTGKWIPDYYYSFYSDYPNGIPQAGFQDQEEYMQQYYYRALVQPLGFQSETYLHGVTINFDFSFFNGKLKPSLVGYLLTPEGYDKAEKTRQGSLLLMPSVDYSPGNALHFTLGSYLSWSAFKESGSDQTKYNDSSSILGLLNPYNNLYVKISYSWNRNK</sequence>
<dbReference type="RefSeq" id="WP_158863077.1">
    <property type="nucleotide sequence ID" value="NZ_CP046401.1"/>
</dbReference>
<dbReference type="KEGG" id="mcos:GM418_03175"/>
<organism evidence="1 2">
    <name type="scientific">Maribellus comscasis</name>
    <dbReference type="NCBI Taxonomy" id="2681766"/>
    <lineage>
        <taxon>Bacteria</taxon>
        <taxon>Pseudomonadati</taxon>
        <taxon>Bacteroidota</taxon>
        <taxon>Bacteroidia</taxon>
        <taxon>Marinilabiliales</taxon>
        <taxon>Prolixibacteraceae</taxon>
        <taxon>Maribellus</taxon>
    </lineage>
</organism>
<keyword evidence="2" id="KW-1185">Reference proteome</keyword>
<proteinExistence type="predicted"/>
<accession>A0A6I6JNJ6</accession>
<evidence type="ECO:0000313" key="1">
    <source>
        <dbReference type="EMBL" id="QGY42689.1"/>
    </source>
</evidence>
<dbReference type="Proteomes" id="UP000428260">
    <property type="component" value="Chromosome"/>
</dbReference>
<dbReference type="EMBL" id="CP046401">
    <property type="protein sequence ID" value="QGY42689.1"/>
    <property type="molecule type" value="Genomic_DNA"/>
</dbReference>
<gene>
    <name evidence="1" type="ORF">GM418_03175</name>
</gene>
<dbReference type="AlphaFoldDB" id="A0A6I6JNJ6"/>
<evidence type="ECO:0000313" key="2">
    <source>
        <dbReference type="Proteomes" id="UP000428260"/>
    </source>
</evidence>
<evidence type="ECO:0008006" key="3">
    <source>
        <dbReference type="Google" id="ProtNLM"/>
    </source>
</evidence>